<dbReference type="SUPFAM" id="SSF48403">
    <property type="entry name" value="Ankyrin repeat"/>
    <property type="match status" value="1"/>
</dbReference>
<dbReference type="Pfam" id="PF13637">
    <property type="entry name" value="Ank_4"/>
    <property type="match status" value="1"/>
</dbReference>
<proteinExistence type="predicted"/>
<dbReference type="PROSITE" id="PS50088">
    <property type="entry name" value="ANK_REPEAT"/>
    <property type="match status" value="10"/>
</dbReference>
<dbReference type="InterPro" id="IPR036770">
    <property type="entry name" value="Ankyrin_rpt-contain_sf"/>
</dbReference>
<evidence type="ECO:0000259" key="2">
    <source>
        <dbReference type="Pfam" id="PF22939"/>
    </source>
</evidence>
<dbReference type="PROSITE" id="PS50297">
    <property type="entry name" value="ANK_REP_REGION"/>
    <property type="match status" value="7"/>
</dbReference>
<accession>A0A834VM28</accession>
<organism evidence="4 5">
    <name type="scientific">Pyrenophora tritici-repentis</name>
    <dbReference type="NCBI Taxonomy" id="45151"/>
    <lineage>
        <taxon>Eukaryota</taxon>
        <taxon>Fungi</taxon>
        <taxon>Dikarya</taxon>
        <taxon>Ascomycota</taxon>
        <taxon>Pezizomycotina</taxon>
        <taxon>Dothideomycetes</taxon>
        <taxon>Pleosporomycetidae</taxon>
        <taxon>Pleosporales</taxon>
        <taxon>Pleosporineae</taxon>
        <taxon>Pleosporaceae</taxon>
        <taxon>Pyrenophora</taxon>
    </lineage>
</organism>
<sequence>MDPLSVTASIIAILQLSAKVLSYLNDVKDASKDRVACAVEASNLHNLLFNLRFRLEEGDPSRPWYIAVQALAVKHGPLDQFKQALEMLQAKMTDGGRLKKAGEALMWKFKKEEIAEVLARMERLKTLVEIALQMDHFKLSKAIKDDTSFVRAHVPIIQSGVDTIRQSQDSAKHRRLIEWLSTSDYPAQQSDIIKRRQEGTGQWFLDAPELAYWLNESNATLLCLGIPGAGKTMIAAIAIDHLLNTVQNSSHGVAYVYCNYKAREEQDVLSLLAAILKQLVQGRLSMVDHIERLYQKHANRGTKPSLDEVYSALRDVLAHYSSVHIVIDALDECQDATRRQFLAKLRNLQATQDIRLMATSRFIPNVEDAFGEAPRLEVQASREDVKRFVAGQTYQLPACIQRSIALQEIVQKKITDAVDGMFLLARLHTDSLLDKRTAKDVKTTLDKLTKGAAALDFAYREALQRIDGQLGGDRELAGKVLSWITLAERPLTTAEICCALAVEPGEDEIDPENVLTPGDLVSVCAGLVIIDEESAVIRLVHYTTQEYLERTGDVWNQGGQLNITTTCLTYLCFDTFQSGSCSTDKEFEARLQQNQFLDYAAKHLGSHAGRVETEVTDRTCELLQGKSFPCVAQALWVPNYKYRGYSTAYRVSTALHYTSQFGLSGITKKILATVDVPIVEAVNAKDSRGNTPLTFAAKTGQYEMANLLLDKGAEVNAQGGRYGNALQAASERGYEQVVKTLLDAGAEVNAQGGRYGNALQAASERGYEQVVKMLLDKGAEVNAQGRRYGNALYAASCRGHEQVVKMLLDKGAEVNAQGRGYGNALQAASAQGHEQVVKTLLDKGAEVNAQGGGYGNALEAASDGGHEQVVKMLLDKGAEVNAQGRGYGNALQAASYGGHEQVVKTLLDAGAEVNVQGGEYGNALQAASYGGHEQVVKTLLDAGAEVNAQGGEYGNALQAASYGGHEQVVKTLLDAGADVNAQGGEYGNALQAASYRGHEQIVKMLLNSGAHQHQENNLASMPE</sequence>
<evidence type="ECO:0000313" key="5">
    <source>
        <dbReference type="Proteomes" id="UP000245464"/>
    </source>
</evidence>
<dbReference type="RefSeq" id="XP_065960702.1">
    <property type="nucleotide sequence ID" value="XM_066108710.1"/>
</dbReference>
<dbReference type="InterPro" id="IPR002110">
    <property type="entry name" value="Ankyrin_rpt"/>
</dbReference>
<evidence type="ECO:0000259" key="3">
    <source>
        <dbReference type="Pfam" id="PF24883"/>
    </source>
</evidence>
<evidence type="ECO:0000313" key="4">
    <source>
        <dbReference type="EMBL" id="KAF7567923.1"/>
    </source>
</evidence>
<dbReference type="PANTHER" id="PTHR10039">
    <property type="entry name" value="AMELOGENIN"/>
    <property type="match status" value="1"/>
</dbReference>
<dbReference type="InterPro" id="IPR054471">
    <property type="entry name" value="GPIID_WHD"/>
</dbReference>
<keyword evidence="1" id="KW-0677">Repeat</keyword>
<feature type="domain" description="Nephrocystin 3-like N-terminal" evidence="3">
    <location>
        <begin position="199"/>
        <end position="361"/>
    </location>
</feature>
<dbReference type="Pfam" id="PF22939">
    <property type="entry name" value="WHD_GPIID"/>
    <property type="match status" value="1"/>
</dbReference>
<dbReference type="KEGG" id="ptrr:6347620"/>
<dbReference type="SUPFAM" id="SSF52540">
    <property type="entry name" value="P-loop containing nucleoside triphosphate hydrolases"/>
    <property type="match status" value="1"/>
</dbReference>
<dbReference type="InterPro" id="IPR056884">
    <property type="entry name" value="NPHP3-like_N"/>
</dbReference>
<name>A0A834VM28_9PLEO</name>
<feature type="domain" description="GPI inositol-deacylase winged helix" evidence="2">
    <location>
        <begin position="473"/>
        <end position="550"/>
    </location>
</feature>
<dbReference type="Pfam" id="PF12796">
    <property type="entry name" value="Ank_2"/>
    <property type="match status" value="3"/>
</dbReference>
<reference evidence="4" key="1">
    <citation type="journal article" date="2018" name="BMC Genomics">
        <title>Comparative genomics of the wheat fungal pathogen Pyrenophora tritici-repentis reveals chromosomal variations and genome plasticity.</title>
        <authorList>
            <person name="Moolhuijzen P."/>
            <person name="See P.T."/>
            <person name="Hane J.K."/>
            <person name="Shi G."/>
            <person name="Liu Z."/>
            <person name="Oliver R.P."/>
            <person name="Moffat C.S."/>
        </authorList>
    </citation>
    <scope>NUCLEOTIDE SEQUENCE [LARGE SCALE GENOMIC DNA]</scope>
    <source>
        <strain evidence="4">M4</strain>
    </source>
</reference>
<dbReference type="GeneID" id="6347620"/>
<dbReference type="PANTHER" id="PTHR10039:SF15">
    <property type="entry name" value="NACHT DOMAIN-CONTAINING PROTEIN"/>
    <property type="match status" value="1"/>
</dbReference>
<dbReference type="Pfam" id="PF24883">
    <property type="entry name" value="NPHP3_N"/>
    <property type="match status" value="1"/>
</dbReference>
<dbReference type="EMBL" id="NQIK02000007">
    <property type="protein sequence ID" value="KAF7567923.1"/>
    <property type="molecule type" value="Genomic_DNA"/>
</dbReference>
<dbReference type="InterPro" id="IPR027417">
    <property type="entry name" value="P-loop_NTPase"/>
</dbReference>
<dbReference type="SMART" id="SM00248">
    <property type="entry name" value="ANK"/>
    <property type="match status" value="10"/>
</dbReference>
<protein>
    <recommendedName>
        <fullName evidence="6">Arp, Ankyrin repeat protein</fullName>
    </recommendedName>
</protein>
<evidence type="ECO:0008006" key="6">
    <source>
        <dbReference type="Google" id="ProtNLM"/>
    </source>
</evidence>
<dbReference type="Gene3D" id="1.25.40.20">
    <property type="entry name" value="Ankyrin repeat-containing domain"/>
    <property type="match status" value="3"/>
</dbReference>
<dbReference type="PRINTS" id="PR01415">
    <property type="entry name" value="ANKYRIN"/>
</dbReference>
<dbReference type="OrthoDB" id="195446at2759"/>
<evidence type="ECO:0000256" key="1">
    <source>
        <dbReference type="ARBA" id="ARBA00022737"/>
    </source>
</evidence>
<comment type="caution">
    <text evidence="4">The sequence shown here is derived from an EMBL/GenBank/DDBJ whole genome shotgun (WGS) entry which is preliminary data.</text>
</comment>
<dbReference type="AlphaFoldDB" id="A0A834VM28"/>
<dbReference type="Pfam" id="PF00023">
    <property type="entry name" value="Ank"/>
    <property type="match status" value="1"/>
</dbReference>
<gene>
    <name evidence="4" type="ORF">PtrM4_125360</name>
</gene>
<dbReference type="Gene3D" id="3.40.50.300">
    <property type="entry name" value="P-loop containing nucleotide triphosphate hydrolases"/>
    <property type="match status" value="1"/>
</dbReference>
<dbReference type="Proteomes" id="UP000245464">
    <property type="component" value="Chromosome 7"/>
</dbReference>